<comment type="caution">
    <text evidence="18">The sequence shown here is derived from an EMBL/GenBank/DDBJ whole genome shotgun (WGS) entry which is preliminary data.</text>
</comment>
<evidence type="ECO:0000259" key="17">
    <source>
        <dbReference type="PROSITE" id="PS51217"/>
    </source>
</evidence>
<feature type="domain" description="UvrD-like helicase ATP-binding" evidence="16">
    <location>
        <begin position="8"/>
        <end position="324"/>
    </location>
</feature>
<dbReference type="Pfam" id="PF12705">
    <property type="entry name" value="PDDEXK_1"/>
    <property type="match status" value="1"/>
</dbReference>
<evidence type="ECO:0000313" key="18">
    <source>
        <dbReference type="EMBL" id="PIV45497.1"/>
    </source>
</evidence>
<dbReference type="GO" id="GO:0004527">
    <property type="term" value="F:exonuclease activity"/>
    <property type="evidence" value="ECO:0007669"/>
    <property type="project" value="UniProtKB-KW"/>
</dbReference>
<keyword evidence="4" id="KW-0227">DNA damage</keyword>
<feature type="binding site" evidence="15">
    <location>
        <begin position="29"/>
        <end position="36"/>
    </location>
    <ligand>
        <name>ATP</name>
        <dbReference type="ChEBI" id="CHEBI:30616"/>
    </ligand>
</feature>
<keyword evidence="11" id="KW-0413">Isomerase</keyword>
<evidence type="ECO:0000256" key="6">
    <source>
        <dbReference type="ARBA" id="ARBA00022806"/>
    </source>
</evidence>
<dbReference type="SUPFAM" id="SSF52540">
    <property type="entry name" value="P-loop containing nucleoside triphosphate hydrolases"/>
    <property type="match status" value="1"/>
</dbReference>
<organism evidence="18 19">
    <name type="scientific">Candidatus Nealsonbacteria bacterium CG02_land_8_20_14_3_00_34_20</name>
    <dbReference type="NCBI Taxonomy" id="1974698"/>
    <lineage>
        <taxon>Bacteria</taxon>
        <taxon>Candidatus Nealsoniibacteriota</taxon>
    </lineage>
</organism>
<evidence type="ECO:0000256" key="5">
    <source>
        <dbReference type="ARBA" id="ARBA00022801"/>
    </source>
</evidence>
<evidence type="ECO:0000256" key="11">
    <source>
        <dbReference type="ARBA" id="ARBA00023235"/>
    </source>
</evidence>
<dbReference type="InterPro" id="IPR011604">
    <property type="entry name" value="PDDEXK-like_dom_sf"/>
</dbReference>
<dbReference type="EC" id="5.6.2.4" evidence="13"/>
<evidence type="ECO:0000256" key="9">
    <source>
        <dbReference type="ARBA" id="ARBA00023125"/>
    </source>
</evidence>
<dbReference type="GO" id="GO:0033202">
    <property type="term" value="C:DNA helicase complex"/>
    <property type="evidence" value="ECO:0007669"/>
    <property type="project" value="TreeGrafter"/>
</dbReference>
<dbReference type="GO" id="GO:0003677">
    <property type="term" value="F:DNA binding"/>
    <property type="evidence" value="ECO:0007669"/>
    <property type="project" value="UniProtKB-KW"/>
</dbReference>
<reference evidence="19" key="1">
    <citation type="submission" date="2017-09" db="EMBL/GenBank/DDBJ databases">
        <title>Depth-based differentiation of microbial function through sediment-hosted aquifers and enrichment of novel symbionts in the deep terrestrial subsurface.</title>
        <authorList>
            <person name="Probst A.J."/>
            <person name="Ladd B."/>
            <person name="Jarett J.K."/>
            <person name="Geller-Mcgrath D.E."/>
            <person name="Sieber C.M.K."/>
            <person name="Emerson J.B."/>
            <person name="Anantharaman K."/>
            <person name="Thomas B.C."/>
            <person name="Malmstrom R."/>
            <person name="Stieglmeier M."/>
            <person name="Klingl A."/>
            <person name="Woyke T."/>
            <person name="Ryan C.M."/>
            <person name="Banfield J.F."/>
        </authorList>
    </citation>
    <scope>NUCLEOTIDE SEQUENCE [LARGE SCALE GENOMIC DNA]</scope>
</reference>
<dbReference type="PROSITE" id="PS51198">
    <property type="entry name" value="UVRD_HELICASE_ATP_BIND"/>
    <property type="match status" value="1"/>
</dbReference>
<dbReference type="PANTHER" id="PTHR11070">
    <property type="entry name" value="UVRD / RECB / PCRA DNA HELICASE FAMILY MEMBER"/>
    <property type="match status" value="1"/>
</dbReference>
<gene>
    <name evidence="18" type="ORF">COS24_01905</name>
</gene>
<protein>
    <recommendedName>
        <fullName evidence="13">DNA 3'-5' helicase</fullName>
        <ecNumber evidence="13">5.6.2.4</ecNumber>
    </recommendedName>
</protein>
<dbReference type="EMBL" id="PETY01000028">
    <property type="protein sequence ID" value="PIV45497.1"/>
    <property type="molecule type" value="Genomic_DNA"/>
</dbReference>
<dbReference type="InterPro" id="IPR014017">
    <property type="entry name" value="DNA_helicase_UvrD-like_C"/>
</dbReference>
<dbReference type="InterPro" id="IPR013986">
    <property type="entry name" value="DExx_box_DNA_helicase_dom_sf"/>
</dbReference>
<dbReference type="Gene3D" id="1.10.486.10">
    <property type="entry name" value="PCRA, domain 4"/>
    <property type="match status" value="1"/>
</dbReference>
<comment type="catalytic activity">
    <reaction evidence="12">
        <text>Couples ATP hydrolysis with the unwinding of duplex DNA by translocating in the 3'-5' direction.</text>
        <dbReference type="EC" id="5.6.2.4"/>
    </reaction>
</comment>
<dbReference type="PANTHER" id="PTHR11070:SF48">
    <property type="entry name" value="ATP-DEPENDENT HELICASE_NUCLEASE SUBUNIT A"/>
    <property type="match status" value="1"/>
</dbReference>
<keyword evidence="5 15" id="KW-0378">Hydrolase</keyword>
<comment type="catalytic activity">
    <reaction evidence="14">
        <text>ATP + H2O = ADP + phosphate + H(+)</text>
        <dbReference type="Rhea" id="RHEA:13065"/>
        <dbReference type="ChEBI" id="CHEBI:15377"/>
        <dbReference type="ChEBI" id="CHEBI:15378"/>
        <dbReference type="ChEBI" id="CHEBI:30616"/>
        <dbReference type="ChEBI" id="CHEBI:43474"/>
        <dbReference type="ChEBI" id="CHEBI:456216"/>
        <dbReference type="EC" id="5.6.2.4"/>
    </reaction>
</comment>
<evidence type="ECO:0000256" key="2">
    <source>
        <dbReference type="ARBA" id="ARBA00022722"/>
    </source>
</evidence>
<dbReference type="GO" id="GO:0000725">
    <property type="term" value="P:recombinational repair"/>
    <property type="evidence" value="ECO:0007669"/>
    <property type="project" value="TreeGrafter"/>
</dbReference>
<evidence type="ECO:0000259" key="16">
    <source>
        <dbReference type="PROSITE" id="PS51198"/>
    </source>
</evidence>
<dbReference type="GO" id="GO:0005524">
    <property type="term" value="F:ATP binding"/>
    <property type="evidence" value="ECO:0007669"/>
    <property type="project" value="UniProtKB-UniRule"/>
</dbReference>
<keyword evidence="10" id="KW-0234">DNA repair</keyword>
<keyword evidence="9" id="KW-0238">DNA-binding</keyword>
<keyword evidence="8 15" id="KW-0067">ATP-binding</keyword>
<dbReference type="Gene3D" id="3.40.50.300">
    <property type="entry name" value="P-loop containing nucleotide triphosphate hydrolases"/>
    <property type="match status" value="2"/>
</dbReference>
<evidence type="ECO:0000256" key="4">
    <source>
        <dbReference type="ARBA" id="ARBA00022763"/>
    </source>
</evidence>
<accession>A0A2M7DAR9</accession>
<dbReference type="InterPro" id="IPR000212">
    <property type="entry name" value="DNA_helicase_UvrD/REP"/>
</dbReference>
<dbReference type="AlphaFoldDB" id="A0A2M7DAR9"/>
<keyword evidence="3 15" id="KW-0547">Nucleotide-binding</keyword>
<keyword evidence="2" id="KW-0540">Nuclease</keyword>
<dbReference type="GO" id="GO:0005829">
    <property type="term" value="C:cytosol"/>
    <property type="evidence" value="ECO:0007669"/>
    <property type="project" value="TreeGrafter"/>
</dbReference>
<evidence type="ECO:0000256" key="7">
    <source>
        <dbReference type="ARBA" id="ARBA00022839"/>
    </source>
</evidence>
<dbReference type="Proteomes" id="UP000229625">
    <property type="component" value="Unassembled WGS sequence"/>
</dbReference>
<evidence type="ECO:0000256" key="1">
    <source>
        <dbReference type="ARBA" id="ARBA00009922"/>
    </source>
</evidence>
<dbReference type="Pfam" id="PF13361">
    <property type="entry name" value="UvrD_C"/>
    <property type="match status" value="1"/>
</dbReference>
<keyword evidence="6 15" id="KW-0347">Helicase</keyword>
<evidence type="ECO:0000256" key="10">
    <source>
        <dbReference type="ARBA" id="ARBA00023204"/>
    </source>
</evidence>
<dbReference type="CDD" id="cd17932">
    <property type="entry name" value="DEXQc_UvrD"/>
    <property type="match status" value="1"/>
</dbReference>
<dbReference type="Pfam" id="PF00580">
    <property type="entry name" value="UvrD-helicase"/>
    <property type="match status" value="1"/>
</dbReference>
<keyword evidence="7" id="KW-0269">Exonuclease</keyword>
<evidence type="ECO:0000256" key="14">
    <source>
        <dbReference type="ARBA" id="ARBA00048988"/>
    </source>
</evidence>
<evidence type="ECO:0000256" key="3">
    <source>
        <dbReference type="ARBA" id="ARBA00022741"/>
    </source>
</evidence>
<evidence type="ECO:0000256" key="15">
    <source>
        <dbReference type="PROSITE-ProRule" id="PRU00560"/>
    </source>
</evidence>
<feature type="domain" description="UvrD-like helicase C-terminal" evidence="17">
    <location>
        <begin position="325"/>
        <end position="636"/>
    </location>
</feature>
<comment type="similarity">
    <text evidence="1">Belongs to the helicase family. UvrD subfamily.</text>
</comment>
<evidence type="ECO:0000256" key="13">
    <source>
        <dbReference type="ARBA" id="ARBA00034808"/>
    </source>
</evidence>
<dbReference type="Gene3D" id="1.10.10.160">
    <property type="match status" value="1"/>
</dbReference>
<evidence type="ECO:0000313" key="19">
    <source>
        <dbReference type="Proteomes" id="UP000229625"/>
    </source>
</evidence>
<dbReference type="GO" id="GO:0043138">
    <property type="term" value="F:3'-5' DNA helicase activity"/>
    <property type="evidence" value="ECO:0007669"/>
    <property type="project" value="UniProtKB-EC"/>
</dbReference>
<proteinExistence type="inferred from homology"/>
<evidence type="ECO:0000256" key="8">
    <source>
        <dbReference type="ARBA" id="ARBA00022840"/>
    </source>
</evidence>
<dbReference type="InterPro" id="IPR014016">
    <property type="entry name" value="UvrD-like_ATP-bd"/>
</dbReference>
<sequence>MKSKKLLLSLNKEQKRIVEFGDGPLLIVAGAGTGKTTVLTQRLVYLISRKQVKPQEILALTFTDKAAQEMEERVDKLLPFGYYDLWISTFHSFCERILKDYGLDIGIPTNFKLLDETGSWVLIKKNFDEFNFLNYYRPLGNPTKFIHALVNHFARLKDEGIYPENYLEYSDSLKLNLDDIPLGSKLIKGKDKSGLAKEQENYQRAKEVAQAYHTYQRLLLKNNALDFGDLINYCLKLFKKRQNILEKFQNQFKYILVDEFQDTNWVQYELVKFLAPPLNNLTVCADDDQSIFSFQGASFNNVLQFKKDYPRAKEIVLVQNYRSSQNILNLAYNLIQLNNPNRLEFQLNSIENLSKKAKQKGVDLTTFKKIDKRLKSSTKEEGLIKVLSFESGEEEVAGVINKIWQLKESDKKADFSDFVILARTNETANNFARGLERAGLPYQFLASRGLYSRPIILDIVSYFKILIDCYDSASFYRVLGMVPLQISQSDIAKIAKYSSQKSLSFFEVLEQLPVLKGISRETINKLSYLLSLIKKHTEASRQKNTSEIFVNILEDLGYLKYLAQEKEESLRDLEMISQFYQKLKDFESFQVDGKLPSFLTELQMEIESGEEGALKFNLEEGGPESIKVMTIHSAKGLEFKYVFLVNLVDKRFPTIERREPIEIPEPLIKEVLPEGDFHLQEERRLFYVGLTRTKRGLFLTWAKDYGGRTIRKPSRFLIEADLIKERQDFAKEKVPQKLNFSFQKQPLDKLKTNTKALLPNHFSFTQLAAFSKCPLQYKFAHILKIPIRGKAVFSFGKTMHNTLFRFVNLAACQLQLNQTNLFGKSSQQRTKMEDLKLDDLFRIYKEEWIDDWYGDSSQKKEYYQKGKKTLRTFFENFIRTKPQTLFINGSPALEKDFHLKIGQDSFIGKIDRIDKISEDKVEILDYKTGNPNTKERLNSEDKLQLLIYQLAAKKVFNLSPFELTYHYLENNSRLSFSPKEGEIERTEKEILNRIKEIKNSDFSPVPGWQCKFCDFKDICPYRKISG</sequence>
<name>A0A2M7DAR9_9BACT</name>
<dbReference type="Gene3D" id="3.90.320.10">
    <property type="match status" value="1"/>
</dbReference>
<dbReference type="InterPro" id="IPR027417">
    <property type="entry name" value="P-loop_NTPase"/>
</dbReference>
<evidence type="ECO:0000256" key="12">
    <source>
        <dbReference type="ARBA" id="ARBA00034617"/>
    </source>
</evidence>
<dbReference type="PROSITE" id="PS51217">
    <property type="entry name" value="UVRD_HELICASE_CTER"/>
    <property type="match status" value="1"/>
</dbReference>
<dbReference type="InterPro" id="IPR038726">
    <property type="entry name" value="PDDEXK_AddAB-type"/>
</dbReference>